<name>A0ABT7QV27_9BACT</name>
<evidence type="ECO:0000313" key="1">
    <source>
        <dbReference type="EMBL" id="MDM5270695.1"/>
    </source>
</evidence>
<evidence type="ECO:0000313" key="2">
    <source>
        <dbReference type="Proteomes" id="UP001169069"/>
    </source>
</evidence>
<reference evidence="1" key="1">
    <citation type="submission" date="2023-01" db="EMBL/GenBank/DDBJ databases">
        <title>Sulfurovum sp. zt1-1 genome assembly.</title>
        <authorList>
            <person name="Wang J."/>
        </authorList>
    </citation>
    <scope>NUCLEOTIDE SEQUENCE</scope>
    <source>
        <strain evidence="1">Zt1-1</strain>
    </source>
</reference>
<gene>
    <name evidence="1" type="ORF">PGH07_00715</name>
</gene>
<keyword evidence="2" id="KW-1185">Reference proteome</keyword>
<organism evidence="1 2">
    <name type="scientific">Sulfurovum zhangzhouensis</name>
    <dbReference type="NCBI Taxonomy" id="3019067"/>
    <lineage>
        <taxon>Bacteria</taxon>
        <taxon>Pseudomonadati</taxon>
        <taxon>Campylobacterota</taxon>
        <taxon>Epsilonproteobacteria</taxon>
        <taxon>Campylobacterales</taxon>
        <taxon>Sulfurovaceae</taxon>
        <taxon>Sulfurovum</taxon>
    </lineage>
</organism>
<dbReference type="Proteomes" id="UP001169069">
    <property type="component" value="Unassembled WGS sequence"/>
</dbReference>
<sequence length="68" mass="8058">MEILTQYTYEKKWAKTSKHEAMNIIEKEMPETDVEATWQYILAEVKKGKTITLGDCRFKLESKESEEQ</sequence>
<proteinExistence type="predicted"/>
<dbReference type="EMBL" id="JAQIBD010000001">
    <property type="protein sequence ID" value="MDM5270695.1"/>
    <property type="molecule type" value="Genomic_DNA"/>
</dbReference>
<protein>
    <submittedName>
        <fullName evidence="1">Uncharacterized protein</fullName>
    </submittedName>
</protein>
<dbReference type="RefSeq" id="WP_289411971.1">
    <property type="nucleotide sequence ID" value="NZ_JAQIBD010000001.1"/>
</dbReference>
<comment type="caution">
    <text evidence="1">The sequence shown here is derived from an EMBL/GenBank/DDBJ whole genome shotgun (WGS) entry which is preliminary data.</text>
</comment>
<accession>A0ABT7QV27</accession>